<dbReference type="InterPro" id="IPR037193">
    <property type="entry name" value="GDNF_alpha"/>
</dbReference>
<dbReference type="OMA" id="DIMKSCR"/>
<evidence type="ECO:0000256" key="2">
    <source>
        <dbReference type="ARBA" id="ARBA00022475"/>
    </source>
</evidence>
<evidence type="ECO:0000256" key="6">
    <source>
        <dbReference type="SAM" id="MobiDB-lite"/>
    </source>
</evidence>
<evidence type="ECO:0000313" key="10">
    <source>
        <dbReference type="Proteomes" id="UP000007875"/>
    </source>
</evidence>
<dbReference type="InterPro" id="IPR016017">
    <property type="entry name" value="GDNF/GAS1"/>
</dbReference>
<keyword evidence="3" id="KW-0732">Signal</keyword>
<dbReference type="InParanoid" id="H2ZJH7"/>
<dbReference type="SUPFAM" id="SSF110035">
    <property type="entry name" value="GDNF receptor-like"/>
    <property type="match status" value="1"/>
</dbReference>
<keyword evidence="7" id="KW-1133">Transmembrane helix</keyword>
<dbReference type="Proteomes" id="UP000007875">
    <property type="component" value="Unassembled WGS sequence"/>
</dbReference>
<dbReference type="Pfam" id="PF02351">
    <property type="entry name" value="GDNF"/>
    <property type="match status" value="1"/>
</dbReference>
<sequence length="311" mass="34348">MNFAQSVILPSRKATGIFELLLIFQVILMIVAGGEAAAAGGRKRASEEHDSRSRQSNTKPKSCFDIMKSCRRHKDCREALVKLKTKCEVRAGSCNANMRNLPVCADIMDLLSGSQFFDPNQKCSCNKERGHCAAIHQKIYKNPCFGSVRYLRSMNLLPRLEEMAPPSNVQSKLTSVTRDASDDVFEAFMTYSDYASEEISQLMTSSPSPSTSHTESTVDVSAVSGDVTKTDDVIIPKTTQERINYVERKTYVDARNPPTNSMPHNDVALLHVVAIATGVLLLVMVTAGAALLFFVSVKRKESLNERKVTMT</sequence>
<proteinExistence type="predicted"/>
<dbReference type="HOGENOM" id="CLU_894171_0_0_1"/>
<evidence type="ECO:0000256" key="5">
    <source>
        <dbReference type="ARBA" id="ARBA00023180"/>
    </source>
</evidence>
<keyword evidence="2" id="KW-1003">Cell membrane</keyword>
<keyword evidence="5" id="KW-0325">Glycoprotein</keyword>
<feature type="transmembrane region" description="Helical" evidence="7">
    <location>
        <begin position="268"/>
        <end position="297"/>
    </location>
</feature>
<dbReference type="AlphaFoldDB" id="H2ZJH7"/>
<comment type="subcellular location">
    <subcellularLocation>
        <location evidence="1">Cell membrane</location>
    </subcellularLocation>
</comment>
<keyword evidence="4 7" id="KW-0472">Membrane</keyword>
<evidence type="ECO:0000259" key="8">
    <source>
        <dbReference type="SMART" id="SM00907"/>
    </source>
</evidence>
<dbReference type="SMART" id="SM00907">
    <property type="entry name" value="GDNF"/>
    <property type="match status" value="1"/>
</dbReference>
<reference evidence="10" key="1">
    <citation type="submission" date="2003-08" db="EMBL/GenBank/DDBJ databases">
        <authorList>
            <person name="Birren B."/>
            <person name="Nusbaum C."/>
            <person name="Abebe A."/>
            <person name="Abouelleil A."/>
            <person name="Adekoya E."/>
            <person name="Ait-zahra M."/>
            <person name="Allen N."/>
            <person name="Allen T."/>
            <person name="An P."/>
            <person name="Anderson M."/>
            <person name="Anderson S."/>
            <person name="Arachchi H."/>
            <person name="Armbruster J."/>
            <person name="Bachantsang P."/>
            <person name="Baldwin J."/>
            <person name="Barry A."/>
            <person name="Bayul T."/>
            <person name="Blitshsteyn B."/>
            <person name="Bloom T."/>
            <person name="Blye J."/>
            <person name="Boguslavskiy L."/>
            <person name="Borowsky M."/>
            <person name="Boukhgalter B."/>
            <person name="Brunache A."/>
            <person name="Butler J."/>
            <person name="Calixte N."/>
            <person name="Calvo S."/>
            <person name="Camarata J."/>
            <person name="Campo K."/>
            <person name="Chang J."/>
            <person name="Cheshatsang Y."/>
            <person name="Citroen M."/>
            <person name="Collymore A."/>
            <person name="Considine T."/>
            <person name="Cook A."/>
            <person name="Cooke P."/>
            <person name="Corum B."/>
            <person name="Cuomo C."/>
            <person name="David R."/>
            <person name="Dawoe T."/>
            <person name="Degray S."/>
            <person name="Dodge S."/>
            <person name="Dooley K."/>
            <person name="Dorje P."/>
            <person name="Dorjee K."/>
            <person name="Dorris L."/>
            <person name="Duffey N."/>
            <person name="Dupes A."/>
            <person name="Elkins T."/>
            <person name="Engels R."/>
            <person name="Erickson J."/>
            <person name="Farina A."/>
            <person name="Faro S."/>
            <person name="Ferreira P."/>
            <person name="Fischer H."/>
            <person name="Fitzgerald M."/>
            <person name="Foley K."/>
            <person name="Gage D."/>
            <person name="Galagan J."/>
            <person name="Gearin G."/>
            <person name="Gnerre S."/>
            <person name="Gnirke A."/>
            <person name="Goyette A."/>
            <person name="Graham J."/>
            <person name="Grandbois E."/>
            <person name="Gyaltsen K."/>
            <person name="Hafez N."/>
            <person name="Hagopian D."/>
            <person name="Hagos B."/>
            <person name="Hall J."/>
            <person name="Hatcher B."/>
            <person name="Heller A."/>
            <person name="Higgins H."/>
            <person name="Honan T."/>
            <person name="Horn A."/>
            <person name="Houde N."/>
            <person name="Hughes L."/>
            <person name="Hulme W."/>
            <person name="Husby E."/>
            <person name="Iliev I."/>
            <person name="Jaffe D."/>
            <person name="Jones C."/>
            <person name="Kamal M."/>
            <person name="Kamat A."/>
            <person name="Kamvysselis M."/>
            <person name="Karlsson E."/>
            <person name="Kells C."/>
            <person name="Kieu A."/>
            <person name="Kisner P."/>
            <person name="Kodira C."/>
            <person name="Kulbokas E."/>
            <person name="Labutti K."/>
            <person name="Lama D."/>
            <person name="Landers T."/>
            <person name="Leger J."/>
            <person name="Levine S."/>
            <person name="Lewis D."/>
            <person name="Lewis T."/>
            <person name="Lindblad-toh K."/>
            <person name="Liu X."/>
            <person name="Lokyitsang T."/>
            <person name="Lokyitsang Y."/>
            <person name="Lucien O."/>
            <person name="Lui A."/>
            <person name="Ma L.J."/>
            <person name="Mabbitt R."/>
            <person name="Macdonald J."/>
            <person name="Maclean C."/>
            <person name="Major J."/>
            <person name="Manning J."/>
            <person name="Marabella R."/>
            <person name="Maru K."/>
            <person name="Matthews C."/>
            <person name="Mauceli E."/>
            <person name="Mccarthy M."/>
            <person name="Mcdonough S."/>
            <person name="Mcghee T."/>
            <person name="Meldrim J."/>
            <person name="Meneus L."/>
            <person name="Mesirov J."/>
            <person name="Mihalev A."/>
            <person name="Mihova T."/>
            <person name="Mikkelsen T."/>
            <person name="Mlenga V."/>
            <person name="Moru K."/>
            <person name="Mozes J."/>
            <person name="Mulrain L."/>
            <person name="Munson G."/>
            <person name="Naylor J."/>
            <person name="Newes C."/>
            <person name="Nguyen C."/>
            <person name="Nguyen N."/>
            <person name="Nguyen T."/>
            <person name="Nicol R."/>
            <person name="Nielsen C."/>
            <person name="Nizzari M."/>
            <person name="Norbu C."/>
            <person name="Norbu N."/>
            <person name="O'donnell P."/>
            <person name="Okoawo O."/>
            <person name="O'leary S."/>
            <person name="Omotosho B."/>
            <person name="O'neill K."/>
            <person name="Osman S."/>
            <person name="Parker S."/>
            <person name="Perrin D."/>
            <person name="Phunkhang P."/>
            <person name="Piqani B."/>
            <person name="Purcell S."/>
            <person name="Rachupka T."/>
            <person name="Ramasamy U."/>
            <person name="Rameau R."/>
            <person name="Ray V."/>
            <person name="Raymond C."/>
            <person name="Retta R."/>
            <person name="Richardson S."/>
            <person name="Rise C."/>
            <person name="Rodriguez J."/>
            <person name="Rogers J."/>
            <person name="Rogov P."/>
            <person name="Rutman M."/>
            <person name="Schupbach R."/>
            <person name="Seaman C."/>
            <person name="Settipalli S."/>
            <person name="Sharpe T."/>
            <person name="Sheridan J."/>
            <person name="Sherpa N."/>
            <person name="Shi J."/>
            <person name="Smirnov S."/>
            <person name="Smith C."/>
            <person name="Sougnez C."/>
            <person name="Spencer B."/>
            <person name="Stalker J."/>
            <person name="Stange-thomann N."/>
            <person name="Stavropoulos S."/>
            <person name="Stetson K."/>
            <person name="Stone C."/>
            <person name="Stone S."/>
            <person name="Stubbs M."/>
            <person name="Talamas J."/>
            <person name="Tchuinga P."/>
            <person name="Tenzing P."/>
            <person name="Tesfaye S."/>
            <person name="Theodore J."/>
            <person name="Thoulutsang Y."/>
            <person name="Topham K."/>
            <person name="Towey S."/>
            <person name="Tsamla T."/>
            <person name="Tsomo N."/>
            <person name="Vallee D."/>
            <person name="Vassiliev H."/>
            <person name="Venkataraman V."/>
            <person name="Vinson J."/>
            <person name="Vo A."/>
            <person name="Wade C."/>
            <person name="Wang S."/>
            <person name="Wangchuk T."/>
            <person name="Wangdi T."/>
            <person name="Whittaker C."/>
            <person name="Wilkinson J."/>
            <person name="Wu Y."/>
            <person name="Wyman D."/>
            <person name="Yadav S."/>
            <person name="Yang S."/>
            <person name="Yang X."/>
            <person name="Yeager S."/>
            <person name="Yee E."/>
            <person name="Young G."/>
            <person name="Zainoun J."/>
            <person name="Zembeck L."/>
            <person name="Zimmer A."/>
            <person name="Zody M."/>
            <person name="Lander E."/>
        </authorList>
    </citation>
    <scope>NUCLEOTIDE SEQUENCE [LARGE SCALE GENOMIC DNA]</scope>
</reference>
<feature type="domain" description="GDNF/GAS1" evidence="8">
    <location>
        <begin position="63"/>
        <end position="144"/>
    </location>
</feature>
<evidence type="ECO:0000313" key="9">
    <source>
        <dbReference type="Ensembl" id="ENSCSAVP00000017743.1"/>
    </source>
</evidence>
<dbReference type="Ensembl" id="ENSCSAVT00000017936.1">
    <property type="protein sequence ID" value="ENSCSAVP00000017743.1"/>
    <property type="gene ID" value="ENSCSAVG00000010443.1"/>
</dbReference>
<evidence type="ECO:0000256" key="3">
    <source>
        <dbReference type="ARBA" id="ARBA00022729"/>
    </source>
</evidence>
<dbReference type="GeneTree" id="ENSGT00390000001613"/>
<name>H2ZJH7_CIOSA</name>
<keyword evidence="10" id="KW-1185">Reference proteome</keyword>
<evidence type="ECO:0000256" key="7">
    <source>
        <dbReference type="SAM" id="Phobius"/>
    </source>
</evidence>
<keyword evidence="7" id="KW-0812">Transmembrane</keyword>
<reference evidence="9" key="3">
    <citation type="submission" date="2025-09" db="UniProtKB">
        <authorList>
            <consortium name="Ensembl"/>
        </authorList>
    </citation>
    <scope>IDENTIFICATION</scope>
</reference>
<protein>
    <recommendedName>
        <fullName evidence="8">GDNF/GAS1 domain-containing protein</fullName>
    </recommendedName>
</protein>
<evidence type="ECO:0000256" key="1">
    <source>
        <dbReference type="ARBA" id="ARBA00004236"/>
    </source>
</evidence>
<feature type="compositionally biased region" description="Basic and acidic residues" evidence="6">
    <location>
        <begin position="44"/>
        <end position="53"/>
    </location>
</feature>
<dbReference type="GO" id="GO:0005886">
    <property type="term" value="C:plasma membrane"/>
    <property type="evidence" value="ECO:0007669"/>
    <property type="project" value="UniProtKB-SubCell"/>
</dbReference>
<reference evidence="9" key="2">
    <citation type="submission" date="2025-08" db="UniProtKB">
        <authorList>
            <consortium name="Ensembl"/>
        </authorList>
    </citation>
    <scope>IDENTIFICATION</scope>
</reference>
<organism evidence="9 10">
    <name type="scientific">Ciona savignyi</name>
    <name type="common">Pacific transparent sea squirt</name>
    <dbReference type="NCBI Taxonomy" id="51511"/>
    <lineage>
        <taxon>Eukaryota</taxon>
        <taxon>Metazoa</taxon>
        <taxon>Chordata</taxon>
        <taxon>Tunicata</taxon>
        <taxon>Ascidiacea</taxon>
        <taxon>Phlebobranchia</taxon>
        <taxon>Cionidae</taxon>
        <taxon>Ciona</taxon>
    </lineage>
</organism>
<accession>H2ZJH7</accession>
<evidence type="ECO:0000256" key="4">
    <source>
        <dbReference type="ARBA" id="ARBA00023136"/>
    </source>
</evidence>
<feature type="region of interest" description="Disordered" evidence="6">
    <location>
        <begin position="41"/>
        <end position="60"/>
    </location>
</feature>